<protein>
    <submittedName>
        <fullName evidence="3">Uncharacterized protein</fullName>
    </submittedName>
</protein>
<reference evidence="3 4" key="1">
    <citation type="submission" date="2017-03" db="EMBL/GenBank/DDBJ databases">
        <title>Genome sequence of Sphingomonas mucosissima DSM 17494.</title>
        <authorList>
            <person name="Poehlein A."/>
            <person name="Wuebbeler J.H."/>
            <person name="Steinbuechel A."/>
            <person name="Daniel R."/>
        </authorList>
    </citation>
    <scope>NUCLEOTIDE SEQUENCE [LARGE SCALE GENOMIC DNA]</scope>
    <source>
        <strain evidence="3 4">DSM 17494</strain>
    </source>
</reference>
<name>A0A245ZR71_9SPHN</name>
<evidence type="ECO:0000256" key="1">
    <source>
        <dbReference type="SAM" id="MobiDB-lite"/>
    </source>
</evidence>
<feature type="transmembrane region" description="Helical" evidence="2">
    <location>
        <begin position="12"/>
        <end position="30"/>
    </location>
</feature>
<evidence type="ECO:0000256" key="2">
    <source>
        <dbReference type="SAM" id="Phobius"/>
    </source>
</evidence>
<gene>
    <name evidence="3" type="ORF">SPMU_05560</name>
</gene>
<dbReference type="EMBL" id="NBBJ01000001">
    <property type="protein sequence ID" value="OWK32234.1"/>
    <property type="molecule type" value="Genomic_DNA"/>
</dbReference>
<keyword evidence="2" id="KW-1133">Transmembrane helix</keyword>
<sequence>MGLIRFDPSSDTVIFFGSMLLLLVVTIIALERASPRRQKGRRHVRRGHGDQTGELID</sequence>
<feature type="compositionally biased region" description="Basic residues" evidence="1">
    <location>
        <begin position="35"/>
        <end position="46"/>
    </location>
</feature>
<comment type="caution">
    <text evidence="3">The sequence shown here is derived from an EMBL/GenBank/DDBJ whole genome shotgun (WGS) entry which is preliminary data.</text>
</comment>
<feature type="region of interest" description="Disordered" evidence="1">
    <location>
        <begin position="35"/>
        <end position="57"/>
    </location>
</feature>
<proteinExistence type="predicted"/>
<dbReference type="Proteomes" id="UP000197783">
    <property type="component" value="Unassembled WGS sequence"/>
</dbReference>
<keyword evidence="2" id="KW-0812">Transmembrane</keyword>
<evidence type="ECO:0000313" key="4">
    <source>
        <dbReference type="Proteomes" id="UP000197783"/>
    </source>
</evidence>
<dbReference type="AlphaFoldDB" id="A0A245ZR71"/>
<organism evidence="3 4">
    <name type="scientific">Sphingomonas mucosissima</name>
    <dbReference type="NCBI Taxonomy" id="370959"/>
    <lineage>
        <taxon>Bacteria</taxon>
        <taxon>Pseudomonadati</taxon>
        <taxon>Pseudomonadota</taxon>
        <taxon>Alphaproteobacteria</taxon>
        <taxon>Sphingomonadales</taxon>
        <taxon>Sphingomonadaceae</taxon>
        <taxon>Sphingomonas</taxon>
    </lineage>
</organism>
<keyword evidence="2" id="KW-0472">Membrane</keyword>
<evidence type="ECO:0000313" key="3">
    <source>
        <dbReference type="EMBL" id="OWK32234.1"/>
    </source>
</evidence>
<dbReference type="RefSeq" id="WP_169715615.1">
    <property type="nucleotide sequence ID" value="NZ_NBBJ01000001.1"/>
</dbReference>
<accession>A0A245ZR71</accession>
<keyword evidence="4" id="KW-1185">Reference proteome</keyword>